<dbReference type="CDD" id="cd17059">
    <property type="entry name" value="Ubl_OTU1"/>
    <property type="match status" value="1"/>
</dbReference>
<keyword evidence="4" id="KW-0645">Protease</keyword>
<dbReference type="OrthoDB" id="65596at2759"/>
<evidence type="ECO:0000256" key="1">
    <source>
        <dbReference type="ARBA" id="ARBA00000707"/>
    </source>
</evidence>
<dbReference type="FunCoup" id="B3SBI9">
    <property type="interactions" value="1195"/>
</dbReference>
<dbReference type="PROSITE" id="PS00028">
    <property type="entry name" value="ZINC_FINGER_C2H2_1"/>
    <property type="match status" value="1"/>
</dbReference>
<dbReference type="PhylomeDB" id="B3SBI9"/>
<dbReference type="KEGG" id="tad:TRIADDRAFT_32815"/>
<dbReference type="EMBL" id="DS985265">
    <property type="protein sequence ID" value="EDV19901.1"/>
    <property type="molecule type" value="Genomic_DNA"/>
</dbReference>
<comment type="function">
    <text evidence="11">Hydrolase that can remove conjugated ubiquitin from proteins and may therefore play an important regulatory role at the level of protein turnover by preventing degradation.</text>
</comment>
<dbReference type="GO" id="GO:0008270">
    <property type="term" value="F:zinc ion binding"/>
    <property type="evidence" value="ECO:0007669"/>
    <property type="project" value="UniProtKB-KW"/>
</dbReference>
<dbReference type="Pfam" id="PF24560">
    <property type="entry name" value="zf-C2H2_OTU1_C"/>
    <property type="match status" value="1"/>
</dbReference>
<evidence type="ECO:0000256" key="10">
    <source>
        <dbReference type="ARBA" id="ARBA00022833"/>
    </source>
</evidence>
<evidence type="ECO:0000256" key="12">
    <source>
        <dbReference type="SAM" id="MobiDB-lite"/>
    </source>
</evidence>
<dbReference type="Gene3D" id="3.90.70.80">
    <property type="match status" value="1"/>
</dbReference>
<dbReference type="InterPro" id="IPR013087">
    <property type="entry name" value="Znf_C2H2_type"/>
</dbReference>
<dbReference type="HOGENOM" id="CLU_049327_1_1_1"/>
<comment type="subcellular location">
    <subcellularLocation>
        <location evidence="2 11">Cytoplasm</location>
    </subcellularLocation>
</comment>
<dbReference type="PROSITE" id="PS50802">
    <property type="entry name" value="OTU"/>
    <property type="match status" value="1"/>
</dbReference>
<name>B3SBI9_TRIAD</name>
<feature type="domain" description="OTU" evidence="13">
    <location>
        <begin position="114"/>
        <end position="236"/>
    </location>
</feature>
<evidence type="ECO:0000256" key="3">
    <source>
        <dbReference type="ARBA" id="ARBA00022490"/>
    </source>
</evidence>
<evidence type="ECO:0000259" key="13">
    <source>
        <dbReference type="PROSITE" id="PS50802"/>
    </source>
</evidence>
<dbReference type="Pfam" id="PF02338">
    <property type="entry name" value="OTU"/>
    <property type="match status" value="1"/>
</dbReference>
<gene>
    <name evidence="14" type="ORF">TRIADDRAFT_32815</name>
</gene>
<accession>B3SBI9</accession>
<dbReference type="EC" id="3.4.19.12" evidence="11"/>
<evidence type="ECO:0000313" key="15">
    <source>
        <dbReference type="Proteomes" id="UP000009022"/>
    </source>
</evidence>
<dbReference type="InterPro" id="IPR029071">
    <property type="entry name" value="Ubiquitin-like_domsf"/>
</dbReference>
<dbReference type="InterPro" id="IPR057766">
    <property type="entry name" value="Znf-C2H2_OTU1-like_C"/>
</dbReference>
<dbReference type="CTD" id="6758817"/>
<proteinExistence type="predicted"/>
<evidence type="ECO:0000313" key="14">
    <source>
        <dbReference type="EMBL" id="EDV19901.1"/>
    </source>
</evidence>
<keyword evidence="7 11" id="KW-0833">Ubl conjugation pathway</keyword>
<keyword evidence="10" id="KW-0862">Zinc</keyword>
<dbReference type="PANTHER" id="PTHR13312">
    <property type="entry name" value="HIV-INDUCED PROTEIN-7-LIKE PROTEASE"/>
    <property type="match status" value="1"/>
</dbReference>
<feature type="compositionally biased region" description="Polar residues" evidence="12">
    <location>
        <begin position="81"/>
        <end position="93"/>
    </location>
</feature>
<keyword evidence="6" id="KW-0863">Zinc-finger</keyword>
<dbReference type="InterPro" id="IPR038765">
    <property type="entry name" value="Papain-like_cys_pep_sf"/>
</dbReference>
<dbReference type="GO" id="GO:0036503">
    <property type="term" value="P:ERAD pathway"/>
    <property type="evidence" value="ECO:0000318"/>
    <property type="project" value="GO_Central"/>
</dbReference>
<evidence type="ECO:0000256" key="7">
    <source>
        <dbReference type="ARBA" id="ARBA00022786"/>
    </source>
</evidence>
<dbReference type="OMA" id="TRCILVY"/>
<dbReference type="GO" id="GO:0005737">
    <property type="term" value="C:cytoplasm"/>
    <property type="evidence" value="ECO:0007669"/>
    <property type="project" value="UniProtKB-SubCell"/>
</dbReference>
<dbReference type="FunFam" id="3.90.70.80:FF:000016">
    <property type="entry name" value="Putative ubiquitin thioesterase otu1"/>
    <property type="match status" value="1"/>
</dbReference>
<keyword evidence="3 11" id="KW-0963">Cytoplasm</keyword>
<dbReference type="eggNOG" id="KOG3288">
    <property type="taxonomic scope" value="Eukaryota"/>
</dbReference>
<dbReference type="GO" id="GO:0004843">
    <property type="term" value="F:cysteine-type deubiquitinase activity"/>
    <property type="evidence" value="ECO:0000318"/>
    <property type="project" value="GO_Central"/>
</dbReference>
<dbReference type="CDD" id="cd22745">
    <property type="entry name" value="OTU_OTU1"/>
    <property type="match status" value="1"/>
</dbReference>
<dbReference type="GeneID" id="6758817"/>
<keyword evidence="8 11" id="KW-0378">Hydrolase</keyword>
<dbReference type="Proteomes" id="UP000009022">
    <property type="component" value="Unassembled WGS sequence"/>
</dbReference>
<evidence type="ECO:0000256" key="6">
    <source>
        <dbReference type="ARBA" id="ARBA00022771"/>
    </source>
</evidence>
<organism evidence="14 15">
    <name type="scientific">Trichoplax adhaerens</name>
    <name type="common">Trichoplax reptans</name>
    <dbReference type="NCBI Taxonomy" id="10228"/>
    <lineage>
        <taxon>Eukaryota</taxon>
        <taxon>Metazoa</taxon>
        <taxon>Placozoa</taxon>
        <taxon>Uniplacotomia</taxon>
        <taxon>Trichoplacea</taxon>
        <taxon>Trichoplacidae</taxon>
        <taxon>Trichoplax</taxon>
    </lineage>
</organism>
<dbReference type="GO" id="GO:0030968">
    <property type="term" value="P:endoplasmic reticulum unfolded protein response"/>
    <property type="evidence" value="ECO:0000318"/>
    <property type="project" value="GO_Central"/>
</dbReference>
<dbReference type="InterPro" id="IPR003323">
    <property type="entry name" value="OTU_dom"/>
</dbReference>
<dbReference type="FunFam" id="3.10.20.90:FF:000096">
    <property type="entry name" value="Ubiquitin thioesterase OTU1"/>
    <property type="match status" value="1"/>
</dbReference>
<keyword evidence="5" id="KW-0479">Metal-binding</keyword>
<dbReference type="MEROPS" id="C85.007"/>
<reference evidence="14 15" key="1">
    <citation type="journal article" date="2008" name="Nature">
        <title>The Trichoplax genome and the nature of placozoans.</title>
        <authorList>
            <person name="Srivastava M."/>
            <person name="Begovic E."/>
            <person name="Chapman J."/>
            <person name="Putnam N.H."/>
            <person name="Hellsten U."/>
            <person name="Kawashima T."/>
            <person name="Kuo A."/>
            <person name="Mitros T."/>
            <person name="Salamov A."/>
            <person name="Carpenter M.L."/>
            <person name="Signorovitch A.Y."/>
            <person name="Moreno M.A."/>
            <person name="Kamm K."/>
            <person name="Grimwood J."/>
            <person name="Schmutz J."/>
            <person name="Shapiro H."/>
            <person name="Grigoriev I.V."/>
            <person name="Buss L.W."/>
            <person name="Schierwater B."/>
            <person name="Dellaporta S.L."/>
            <person name="Rokhsar D.S."/>
        </authorList>
    </citation>
    <scope>NUCLEOTIDE SEQUENCE [LARGE SCALE GENOMIC DNA]</scope>
    <source>
        <strain evidence="14 15">Grell-BS-1999</strain>
    </source>
</reference>
<sequence>MHVQRLRCLSKGGSHNINTLRDNNTVADLCNHIYKITGIMAQDQKILYGYPREQLDLSRPEQLLKTLPISSGDRIYIEFQQNTTPPRNENSTDQSKKPPSYSQRRNVNIIPRYILIRQVPADNSCLFSSISYLLTSNLQTVEELRSLISEVVQRYPKLYTEAFLGVEPSEYSRWIMLSTSWGGGIEIAILSEHFQVEICVVDTVNIRIDRFGEDKNYQHRIFLIYDGSHYDSLELVDMANPNTSAKQKFSTNDDNLIPLALELANEVKLNRQNTYAGNYALRCSYCYKQLTGVYDAQQHTKLTGHTNFEEYE</sequence>
<dbReference type="PANTHER" id="PTHR13312:SF0">
    <property type="entry name" value="UBIQUITIN THIOESTERASE OTU1"/>
    <property type="match status" value="1"/>
</dbReference>
<evidence type="ECO:0000256" key="8">
    <source>
        <dbReference type="ARBA" id="ARBA00022801"/>
    </source>
</evidence>
<evidence type="ECO:0000256" key="2">
    <source>
        <dbReference type="ARBA" id="ARBA00004496"/>
    </source>
</evidence>
<evidence type="ECO:0000256" key="5">
    <source>
        <dbReference type="ARBA" id="ARBA00022723"/>
    </source>
</evidence>
<dbReference type="SUPFAM" id="SSF54001">
    <property type="entry name" value="Cysteine proteinases"/>
    <property type="match status" value="1"/>
</dbReference>
<dbReference type="Gene3D" id="3.10.20.90">
    <property type="entry name" value="Phosphatidylinositol 3-kinase Catalytic Subunit, Chain A, domain 1"/>
    <property type="match status" value="1"/>
</dbReference>
<comment type="catalytic activity">
    <reaction evidence="1 11">
        <text>Thiol-dependent hydrolysis of ester, thioester, amide, peptide and isopeptide bonds formed by the C-terminal Gly of ubiquitin (a 76-residue protein attached to proteins as an intracellular targeting signal).</text>
        <dbReference type="EC" id="3.4.19.12"/>
    </reaction>
</comment>
<dbReference type="RefSeq" id="XP_002117643.1">
    <property type="nucleotide sequence ID" value="XM_002117607.1"/>
</dbReference>
<feature type="region of interest" description="Disordered" evidence="12">
    <location>
        <begin position="81"/>
        <end position="102"/>
    </location>
</feature>
<dbReference type="Pfam" id="PF21403">
    <property type="entry name" value="OTU1_UBXL"/>
    <property type="match status" value="1"/>
</dbReference>
<evidence type="ECO:0000256" key="11">
    <source>
        <dbReference type="RuleBase" id="RU367104"/>
    </source>
</evidence>
<dbReference type="SUPFAM" id="SSF54236">
    <property type="entry name" value="Ubiquitin-like"/>
    <property type="match status" value="1"/>
</dbReference>
<keyword evidence="15" id="KW-1185">Reference proteome</keyword>
<evidence type="ECO:0000256" key="9">
    <source>
        <dbReference type="ARBA" id="ARBA00022807"/>
    </source>
</evidence>
<dbReference type="STRING" id="10228.B3SBI9"/>
<dbReference type="InterPro" id="IPR048857">
    <property type="entry name" value="OTU1_Ubl"/>
</dbReference>
<dbReference type="InParanoid" id="B3SBI9"/>
<keyword evidence="9 11" id="KW-0788">Thiol protease</keyword>
<evidence type="ECO:0000256" key="4">
    <source>
        <dbReference type="ARBA" id="ARBA00022670"/>
    </source>
</evidence>
<dbReference type="AlphaFoldDB" id="B3SBI9"/>
<protein>
    <recommendedName>
        <fullName evidence="11">Ubiquitin thioesterase OTU</fullName>
        <ecNumber evidence="11">3.4.19.12</ecNumber>
    </recommendedName>
</protein>